<feature type="non-terminal residue" evidence="8">
    <location>
        <position position="146"/>
    </location>
</feature>
<dbReference type="FunFam" id="3.40.50.150:FF:000003">
    <property type="entry name" value="Blast:Protein arginine N-methyltransferase 1"/>
    <property type="match status" value="1"/>
</dbReference>
<dbReference type="InterPro" id="IPR025799">
    <property type="entry name" value="Arg_MeTrfase"/>
</dbReference>
<dbReference type="CDD" id="cd02440">
    <property type="entry name" value="AdoMet_MTases"/>
    <property type="match status" value="1"/>
</dbReference>
<dbReference type="PROSITE" id="PS51678">
    <property type="entry name" value="SAM_MT_PRMT"/>
    <property type="match status" value="1"/>
</dbReference>
<gene>
    <name evidence="8" type="ORF">C7M84_024315</name>
</gene>
<name>A0A3R7QLC9_PENVA</name>
<dbReference type="AlphaFoldDB" id="A0A3R7QLC9"/>
<dbReference type="PANTHER" id="PTHR11006:SF53">
    <property type="entry name" value="PROTEIN ARGININE N-METHYLTRANSFERASE 3"/>
    <property type="match status" value="1"/>
</dbReference>
<evidence type="ECO:0000256" key="6">
    <source>
        <dbReference type="PROSITE-ProRule" id="PRU01015"/>
    </source>
</evidence>
<evidence type="ECO:0000256" key="3">
    <source>
        <dbReference type="ARBA" id="ARBA00022679"/>
    </source>
</evidence>
<dbReference type="GO" id="GO:0032259">
    <property type="term" value="P:methylation"/>
    <property type="evidence" value="ECO:0007669"/>
    <property type="project" value="UniProtKB-KW"/>
</dbReference>
<comment type="caution">
    <text evidence="8">The sequence shown here is derived from an EMBL/GenBank/DDBJ whole genome shotgun (WGS) entry which is preliminary data.</text>
</comment>
<dbReference type="Gene3D" id="3.40.50.150">
    <property type="entry name" value="Vaccinia Virus protein VP39"/>
    <property type="match status" value="1"/>
</dbReference>
<dbReference type="PANTHER" id="PTHR11006">
    <property type="entry name" value="PROTEIN ARGININE N-METHYLTRANSFERASE"/>
    <property type="match status" value="1"/>
</dbReference>
<dbReference type="EC" id="2.1.1.319" evidence="1"/>
<keyword evidence="4 6" id="KW-0949">S-adenosyl-L-methionine</keyword>
<evidence type="ECO:0000313" key="9">
    <source>
        <dbReference type="Proteomes" id="UP000283509"/>
    </source>
</evidence>
<dbReference type="GO" id="GO:0042054">
    <property type="term" value="F:histone methyltransferase activity"/>
    <property type="evidence" value="ECO:0007669"/>
    <property type="project" value="TreeGrafter"/>
</dbReference>
<keyword evidence="3 6" id="KW-0808">Transferase</keyword>
<protein>
    <recommendedName>
        <fullName evidence="1">type I protein arginine methyltransferase</fullName>
        <ecNumber evidence="1">2.1.1.319</ecNumber>
    </recommendedName>
</protein>
<dbReference type="InterPro" id="IPR041698">
    <property type="entry name" value="Methyltransf_25"/>
</dbReference>
<sequence>MQDRVRTESYRDAILKNAPLFKDKRVLDLGCGTSILSMFSAKAGANVTGVDMSDVIYKAMDIVKENNLEDVIKLHKGKLEDLEFEHKFDYIVSEWMGYFLLFEGMLDSVLYARDKHLAEGGLLLPNRCTMHLVGMEDERKRLFGLY</sequence>
<dbReference type="Proteomes" id="UP000283509">
    <property type="component" value="Unassembled WGS sequence"/>
</dbReference>
<dbReference type="GO" id="GO:0035242">
    <property type="term" value="F:protein-arginine omega-N asymmetric methyltransferase activity"/>
    <property type="evidence" value="ECO:0007669"/>
    <property type="project" value="UniProtKB-EC"/>
</dbReference>
<organism evidence="8 9">
    <name type="scientific">Penaeus vannamei</name>
    <name type="common">Whiteleg shrimp</name>
    <name type="synonym">Litopenaeus vannamei</name>
    <dbReference type="NCBI Taxonomy" id="6689"/>
    <lineage>
        <taxon>Eukaryota</taxon>
        <taxon>Metazoa</taxon>
        <taxon>Ecdysozoa</taxon>
        <taxon>Arthropoda</taxon>
        <taxon>Crustacea</taxon>
        <taxon>Multicrustacea</taxon>
        <taxon>Malacostraca</taxon>
        <taxon>Eumalacostraca</taxon>
        <taxon>Eucarida</taxon>
        <taxon>Decapoda</taxon>
        <taxon>Dendrobranchiata</taxon>
        <taxon>Penaeoidea</taxon>
        <taxon>Penaeidae</taxon>
        <taxon>Penaeus</taxon>
    </lineage>
</organism>
<dbReference type="Pfam" id="PF13649">
    <property type="entry name" value="Methyltransf_25"/>
    <property type="match status" value="1"/>
</dbReference>
<proteinExistence type="predicted"/>
<dbReference type="EMBL" id="QCYY01000812">
    <property type="protein sequence ID" value="ROT82522.1"/>
    <property type="molecule type" value="Genomic_DNA"/>
</dbReference>
<evidence type="ECO:0000256" key="2">
    <source>
        <dbReference type="ARBA" id="ARBA00022603"/>
    </source>
</evidence>
<feature type="domain" description="Methyltransferase" evidence="7">
    <location>
        <begin position="26"/>
        <end position="121"/>
    </location>
</feature>
<keyword evidence="2 6" id="KW-0489">Methyltransferase</keyword>
<dbReference type="InterPro" id="IPR029063">
    <property type="entry name" value="SAM-dependent_MTases_sf"/>
</dbReference>
<evidence type="ECO:0000256" key="1">
    <source>
        <dbReference type="ARBA" id="ARBA00011925"/>
    </source>
</evidence>
<evidence type="ECO:0000256" key="5">
    <source>
        <dbReference type="ARBA" id="ARBA00049303"/>
    </source>
</evidence>
<evidence type="ECO:0000256" key="4">
    <source>
        <dbReference type="ARBA" id="ARBA00022691"/>
    </source>
</evidence>
<dbReference type="SUPFAM" id="SSF53335">
    <property type="entry name" value="S-adenosyl-L-methionine-dependent methyltransferases"/>
    <property type="match status" value="1"/>
</dbReference>
<keyword evidence="9" id="KW-1185">Reference proteome</keyword>
<dbReference type="STRING" id="6689.A0A3R7QLC9"/>
<accession>A0A3R7QLC9</accession>
<reference evidence="8 9" key="1">
    <citation type="submission" date="2018-04" db="EMBL/GenBank/DDBJ databases">
        <authorList>
            <person name="Zhang X."/>
            <person name="Yuan J."/>
            <person name="Li F."/>
            <person name="Xiang J."/>
        </authorList>
    </citation>
    <scope>NUCLEOTIDE SEQUENCE [LARGE SCALE GENOMIC DNA]</scope>
    <source>
        <tissue evidence="8">Muscle</tissue>
    </source>
</reference>
<dbReference type="GO" id="GO:0005634">
    <property type="term" value="C:nucleus"/>
    <property type="evidence" value="ECO:0007669"/>
    <property type="project" value="TreeGrafter"/>
</dbReference>
<evidence type="ECO:0000259" key="7">
    <source>
        <dbReference type="Pfam" id="PF13649"/>
    </source>
</evidence>
<dbReference type="OrthoDB" id="7848332at2759"/>
<reference evidence="8 9" key="2">
    <citation type="submission" date="2019-01" db="EMBL/GenBank/DDBJ databases">
        <title>The decoding of complex shrimp genome reveals the adaptation for benthos swimmer, frequently molting mechanism and breeding impact on genome.</title>
        <authorList>
            <person name="Sun Y."/>
            <person name="Gao Y."/>
            <person name="Yu Y."/>
        </authorList>
    </citation>
    <scope>NUCLEOTIDE SEQUENCE [LARGE SCALE GENOMIC DNA]</scope>
    <source>
        <tissue evidence="8">Muscle</tissue>
    </source>
</reference>
<comment type="catalytic activity">
    <reaction evidence="5">
        <text>L-arginyl-[protein] + S-adenosyl-L-methionine = N(omega)-methyl-L-arginyl-[protein] + S-adenosyl-L-homocysteine + H(+)</text>
        <dbReference type="Rhea" id="RHEA:48100"/>
        <dbReference type="Rhea" id="RHEA-COMP:10532"/>
        <dbReference type="Rhea" id="RHEA-COMP:11990"/>
        <dbReference type="ChEBI" id="CHEBI:15378"/>
        <dbReference type="ChEBI" id="CHEBI:29965"/>
        <dbReference type="ChEBI" id="CHEBI:57856"/>
        <dbReference type="ChEBI" id="CHEBI:59789"/>
        <dbReference type="ChEBI" id="CHEBI:65280"/>
    </reaction>
    <physiologicalReaction direction="left-to-right" evidence="5">
        <dbReference type="Rhea" id="RHEA:48101"/>
    </physiologicalReaction>
</comment>
<evidence type="ECO:0000313" key="8">
    <source>
        <dbReference type="EMBL" id="ROT82522.1"/>
    </source>
</evidence>